<sequence length="362" mass="38049">MLRVMGLMSGTSLDGVDVAVIETDGEQIRAFGPSLTMPYGEEVRDAVRLVLGADAPTPQTERAGRLLTQAHRDAIAALFADHPGLRPADVDAIGFHGQTITHRPQRRFTWQIGDGAWLARATGRPVVADFRSADVAAGGQGAPLVPVYHQALVRRAVDGGGLRLPVAVLNIGGVANVTWIGADGTLLAFDTGPGNAPLDDWLRQHGSLPFDRDGEISRAGTVDQARIGQFLSSSYFSIKPPKSLDRNDFLSNIASGLSLADGAATLAWACAAAIAAAVRAMPQPPMAWFVCGGGAKNTTIINNIERISNISVEKCPAEWVGDMVEAQAFGFLAARSLRGLPLSFPTTTGVPAPLCGGRLFAP</sequence>
<accession>A0A5C8PH40</accession>
<comment type="similarity">
    <text evidence="2">Belongs to the anhydro-N-acetylmuramic acid kinase family.</text>
</comment>
<gene>
    <name evidence="2" type="primary">anmK</name>
    <name evidence="3" type="ORF">FHP25_25235</name>
</gene>
<feature type="binding site" evidence="2">
    <location>
        <begin position="10"/>
        <end position="17"/>
    </location>
    <ligand>
        <name>ATP</name>
        <dbReference type="ChEBI" id="CHEBI:30616"/>
    </ligand>
</feature>
<keyword evidence="2 3" id="KW-0418">Kinase</keyword>
<dbReference type="UniPathway" id="UPA00544"/>
<dbReference type="PANTHER" id="PTHR30605">
    <property type="entry name" value="ANHYDRO-N-ACETYLMURAMIC ACID KINASE"/>
    <property type="match status" value="1"/>
</dbReference>
<keyword evidence="1 2" id="KW-0119">Carbohydrate metabolism</keyword>
<comment type="pathway">
    <text evidence="2">Amino-sugar metabolism; 1,6-anhydro-N-acetylmuramate degradation.</text>
</comment>
<dbReference type="PANTHER" id="PTHR30605:SF0">
    <property type="entry name" value="ANHYDRO-N-ACETYLMURAMIC ACID KINASE"/>
    <property type="match status" value="1"/>
</dbReference>
<comment type="pathway">
    <text evidence="2">Cell wall biogenesis; peptidoglycan recycling.</text>
</comment>
<dbReference type="InterPro" id="IPR005338">
    <property type="entry name" value="Anhydro_N_Ac-Mur_kinase"/>
</dbReference>
<dbReference type="SUPFAM" id="SSF53067">
    <property type="entry name" value="Actin-like ATPase domain"/>
    <property type="match status" value="1"/>
</dbReference>
<evidence type="ECO:0000313" key="3">
    <source>
        <dbReference type="EMBL" id="TXL72614.1"/>
    </source>
</evidence>
<dbReference type="HAMAP" id="MF_01270">
    <property type="entry name" value="AnhMurNAc_kinase"/>
    <property type="match status" value="1"/>
</dbReference>
<dbReference type="Pfam" id="PF03702">
    <property type="entry name" value="AnmK"/>
    <property type="match status" value="1"/>
</dbReference>
<dbReference type="NCBIfam" id="NF007141">
    <property type="entry name" value="PRK09585.1-5"/>
    <property type="match status" value="1"/>
</dbReference>
<dbReference type="InterPro" id="IPR043129">
    <property type="entry name" value="ATPase_NBD"/>
</dbReference>
<organism evidence="3 4">
    <name type="scientific">Vineibacter terrae</name>
    <dbReference type="NCBI Taxonomy" id="2586908"/>
    <lineage>
        <taxon>Bacteria</taxon>
        <taxon>Pseudomonadati</taxon>
        <taxon>Pseudomonadota</taxon>
        <taxon>Alphaproteobacteria</taxon>
        <taxon>Hyphomicrobiales</taxon>
        <taxon>Vineibacter</taxon>
    </lineage>
</organism>
<protein>
    <recommendedName>
        <fullName evidence="2">Anhydro-N-acetylmuramic acid kinase</fullName>
        <ecNumber evidence="2">2.7.1.170</ecNumber>
    </recommendedName>
    <alternativeName>
        <fullName evidence="2">AnhMurNAc kinase</fullName>
    </alternativeName>
</protein>
<dbReference type="EC" id="2.7.1.170" evidence="2"/>
<evidence type="ECO:0000313" key="4">
    <source>
        <dbReference type="Proteomes" id="UP000321638"/>
    </source>
</evidence>
<dbReference type="Proteomes" id="UP000321638">
    <property type="component" value="Unassembled WGS sequence"/>
</dbReference>
<dbReference type="GO" id="GO:0005524">
    <property type="term" value="F:ATP binding"/>
    <property type="evidence" value="ECO:0007669"/>
    <property type="project" value="UniProtKB-UniRule"/>
</dbReference>
<keyword evidence="2" id="KW-0547">Nucleotide-binding</keyword>
<evidence type="ECO:0000256" key="2">
    <source>
        <dbReference type="HAMAP-Rule" id="MF_01270"/>
    </source>
</evidence>
<comment type="function">
    <text evidence="2">Catalyzes the specific phosphorylation of 1,6-anhydro-N-acetylmuramic acid (anhMurNAc) with the simultaneous cleavage of the 1,6-anhydro ring, generating MurNAc-6-P. Is required for the utilization of anhMurNAc either imported from the medium or derived from its own cell wall murein, and thus plays a role in cell wall recycling.</text>
</comment>
<dbReference type="UniPathway" id="UPA00343"/>
<keyword evidence="4" id="KW-1185">Reference proteome</keyword>
<name>A0A5C8PH40_9HYPH</name>
<comment type="catalytic activity">
    <reaction evidence="2">
        <text>1,6-anhydro-N-acetyl-beta-muramate + ATP + H2O = N-acetyl-D-muramate 6-phosphate + ADP + H(+)</text>
        <dbReference type="Rhea" id="RHEA:24952"/>
        <dbReference type="ChEBI" id="CHEBI:15377"/>
        <dbReference type="ChEBI" id="CHEBI:15378"/>
        <dbReference type="ChEBI" id="CHEBI:30616"/>
        <dbReference type="ChEBI" id="CHEBI:58690"/>
        <dbReference type="ChEBI" id="CHEBI:58722"/>
        <dbReference type="ChEBI" id="CHEBI:456216"/>
        <dbReference type="EC" id="2.7.1.170"/>
    </reaction>
</comment>
<comment type="caution">
    <text evidence="3">The sequence shown here is derived from an EMBL/GenBank/DDBJ whole genome shotgun (WGS) entry which is preliminary data.</text>
</comment>
<dbReference type="Gene3D" id="3.30.420.40">
    <property type="match status" value="2"/>
</dbReference>
<dbReference type="GO" id="GO:0016773">
    <property type="term" value="F:phosphotransferase activity, alcohol group as acceptor"/>
    <property type="evidence" value="ECO:0007669"/>
    <property type="project" value="UniProtKB-UniRule"/>
</dbReference>
<dbReference type="EMBL" id="VDUZ01000032">
    <property type="protein sequence ID" value="TXL72614.1"/>
    <property type="molecule type" value="Genomic_DNA"/>
</dbReference>
<evidence type="ECO:0000256" key="1">
    <source>
        <dbReference type="ARBA" id="ARBA00023277"/>
    </source>
</evidence>
<keyword evidence="2" id="KW-0067">ATP-binding</keyword>
<dbReference type="GO" id="GO:0097175">
    <property type="term" value="P:1,6-anhydro-N-acetyl-beta-muramic acid catabolic process"/>
    <property type="evidence" value="ECO:0007669"/>
    <property type="project" value="UniProtKB-UniRule"/>
</dbReference>
<reference evidence="3 4" key="1">
    <citation type="submission" date="2019-06" db="EMBL/GenBank/DDBJ databases">
        <title>New taxonomy in bacterial strain CC-CFT640, isolated from vineyard.</title>
        <authorList>
            <person name="Lin S.-Y."/>
            <person name="Tsai C.-F."/>
            <person name="Young C.-C."/>
        </authorList>
    </citation>
    <scope>NUCLEOTIDE SEQUENCE [LARGE SCALE GENOMIC DNA]</scope>
    <source>
        <strain evidence="3 4">CC-CFT640</strain>
    </source>
</reference>
<dbReference type="AlphaFoldDB" id="A0A5C8PH40"/>
<dbReference type="GO" id="GO:0009254">
    <property type="term" value="P:peptidoglycan turnover"/>
    <property type="evidence" value="ECO:0007669"/>
    <property type="project" value="UniProtKB-UniRule"/>
</dbReference>
<keyword evidence="2 3" id="KW-0808">Transferase</keyword>
<proteinExistence type="inferred from homology"/>
<dbReference type="GO" id="GO:0016301">
    <property type="term" value="F:kinase activity"/>
    <property type="evidence" value="ECO:0007669"/>
    <property type="project" value="UniProtKB-KW"/>
</dbReference>
<dbReference type="OrthoDB" id="9763949at2"/>
<dbReference type="GO" id="GO:0006040">
    <property type="term" value="P:amino sugar metabolic process"/>
    <property type="evidence" value="ECO:0007669"/>
    <property type="project" value="InterPro"/>
</dbReference>